<dbReference type="CDD" id="cd03220">
    <property type="entry name" value="ABC_KpsT_Wzt"/>
    <property type="match status" value="1"/>
</dbReference>
<dbReference type="Gene3D" id="3.40.50.300">
    <property type="entry name" value="P-loop containing nucleotide triphosphate hydrolases"/>
    <property type="match status" value="1"/>
</dbReference>
<dbReference type="GO" id="GO:0005524">
    <property type="term" value="F:ATP binding"/>
    <property type="evidence" value="ECO:0007669"/>
    <property type="project" value="UniProtKB-KW"/>
</dbReference>
<evidence type="ECO:0000313" key="6">
    <source>
        <dbReference type="EMBL" id="RKH68598.1"/>
    </source>
</evidence>
<dbReference type="InterPro" id="IPR015860">
    <property type="entry name" value="ABC_transpr_TagH-like"/>
</dbReference>
<dbReference type="InterPro" id="IPR029439">
    <property type="entry name" value="Wzt_C"/>
</dbReference>
<dbReference type="AlphaFoldDB" id="A0A3A8QL99"/>
<dbReference type="CDD" id="cd10147">
    <property type="entry name" value="Wzt_C-like"/>
    <property type="match status" value="1"/>
</dbReference>
<proteinExistence type="inferred from homology"/>
<organism evidence="6 7">
    <name type="scientific">Corallococcus aberystwythensis</name>
    <dbReference type="NCBI Taxonomy" id="2316722"/>
    <lineage>
        <taxon>Bacteria</taxon>
        <taxon>Pseudomonadati</taxon>
        <taxon>Myxococcota</taxon>
        <taxon>Myxococcia</taxon>
        <taxon>Myxococcales</taxon>
        <taxon>Cystobacterineae</taxon>
        <taxon>Myxococcaceae</taxon>
        <taxon>Corallococcus</taxon>
    </lineage>
</organism>
<comment type="similarity">
    <text evidence="1">Belongs to the ABC transporter superfamily.</text>
</comment>
<comment type="caution">
    <text evidence="6">The sequence shown here is derived from an EMBL/GenBank/DDBJ whole genome shotgun (WGS) entry which is preliminary data.</text>
</comment>
<sequence length="437" mass="47118">MTTSALASQDAIVLRNVVKSFRKSTIRREYTTIKSELIRLLRGKRDTDGKSMIEALRGVDLVVPRGKTVGIIGRNGSGKSTLLKLISGIYTPTTGTIDIHGRISALLDLGAGFHPDFSGRENILINGIILGMSRAEVKARMDEIITFSELGDFIDEPVRTYSSGMYMRLAFSVATHVDPDILIIDEILAVGDEHFGKKSLAKMTEFKRAGKTIVIVTHDLGTLERWCDLGAWIDAGRIREFGPPADVIRSYRRAVALAEERGMAMEAPALASDGGALPSLAAPQDAASPLTVDAVRLLHRDGVAVTWVDTEDGLELSVAYTAHAPAPELGLGLELSRADGVLVHTTDTFAEEVPFCAAAAGSGTVRFVVDRLGLTAGRYAFTVVVRDRAGQVREKREAACTFEVRSNVRDGGLTRPAHRWIVEGSAARVAPVRDVGS</sequence>
<dbReference type="SUPFAM" id="SSF52540">
    <property type="entry name" value="P-loop containing nucleoside triphosphate hydrolases"/>
    <property type="match status" value="1"/>
</dbReference>
<evidence type="ECO:0000256" key="2">
    <source>
        <dbReference type="ARBA" id="ARBA00022448"/>
    </source>
</evidence>
<evidence type="ECO:0000256" key="4">
    <source>
        <dbReference type="ARBA" id="ARBA00022840"/>
    </source>
</evidence>
<reference evidence="7" key="1">
    <citation type="submission" date="2018-09" db="EMBL/GenBank/DDBJ databases">
        <authorList>
            <person name="Livingstone P.G."/>
            <person name="Whitworth D.E."/>
        </authorList>
    </citation>
    <scope>NUCLEOTIDE SEQUENCE [LARGE SCALE GENOMIC DNA]</scope>
    <source>
        <strain evidence="7">AB050A</strain>
    </source>
</reference>
<keyword evidence="7" id="KW-1185">Reference proteome</keyword>
<dbReference type="PANTHER" id="PTHR46743">
    <property type="entry name" value="TEICHOIC ACIDS EXPORT ATP-BINDING PROTEIN TAGH"/>
    <property type="match status" value="1"/>
</dbReference>
<dbReference type="Pfam" id="PF00005">
    <property type="entry name" value="ABC_tran"/>
    <property type="match status" value="1"/>
</dbReference>
<dbReference type="Proteomes" id="UP000267003">
    <property type="component" value="Unassembled WGS sequence"/>
</dbReference>
<accession>A0A3A8QL99</accession>
<name>A0A3A8QL99_9BACT</name>
<keyword evidence="3" id="KW-0547">Nucleotide-binding</keyword>
<dbReference type="Gene3D" id="2.70.50.60">
    <property type="entry name" value="abc- transporter (atp binding component) like domain"/>
    <property type="match status" value="1"/>
</dbReference>
<dbReference type="Pfam" id="PF14524">
    <property type="entry name" value="Wzt_C"/>
    <property type="match status" value="1"/>
</dbReference>
<keyword evidence="4 6" id="KW-0067">ATP-binding</keyword>
<evidence type="ECO:0000313" key="7">
    <source>
        <dbReference type="Proteomes" id="UP000267003"/>
    </source>
</evidence>
<protein>
    <submittedName>
        <fullName evidence="6">ABC transporter ATP-binding protein</fullName>
    </submittedName>
</protein>
<dbReference type="OrthoDB" id="9809450at2"/>
<dbReference type="GO" id="GO:0016887">
    <property type="term" value="F:ATP hydrolysis activity"/>
    <property type="evidence" value="ECO:0007669"/>
    <property type="project" value="InterPro"/>
</dbReference>
<dbReference type="PROSITE" id="PS50893">
    <property type="entry name" value="ABC_TRANSPORTER_2"/>
    <property type="match status" value="1"/>
</dbReference>
<dbReference type="PANTHER" id="PTHR46743:SF2">
    <property type="entry name" value="TEICHOIC ACIDS EXPORT ATP-BINDING PROTEIN TAGH"/>
    <property type="match status" value="1"/>
</dbReference>
<dbReference type="InterPro" id="IPR027417">
    <property type="entry name" value="P-loop_NTPase"/>
</dbReference>
<dbReference type="GO" id="GO:0016020">
    <property type="term" value="C:membrane"/>
    <property type="evidence" value="ECO:0007669"/>
    <property type="project" value="InterPro"/>
</dbReference>
<keyword evidence="2" id="KW-0813">Transport</keyword>
<evidence type="ECO:0000256" key="3">
    <source>
        <dbReference type="ARBA" id="ARBA00022741"/>
    </source>
</evidence>
<dbReference type="InterPro" id="IPR003439">
    <property type="entry name" value="ABC_transporter-like_ATP-bd"/>
</dbReference>
<dbReference type="EMBL" id="RAWK01000060">
    <property type="protein sequence ID" value="RKH68598.1"/>
    <property type="molecule type" value="Genomic_DNA"/>
</dbReference>
<evidence type="ECO:0000256" key="1">
    <source>
        <dbReference type="ARBA" id="ARBA00005417"/>
    </source>
</evidence>
<dbReference type="RefSeq" id="WP_120555526.1">
    <property type="nucleotide sequence ID" value="NZ_RAWK01000060.1"/>
</dbReference>
<dbReference type="InterPro" id="IPR003593">
    <property type="entry name" value="AAA+_ATPase"/>
</dbReference>
<gene>
    <name evidence="6" type="ORF">D7W81_12155</name>
</gene>
<evidence type="ECO:0000259" key="5">
    <source>
        <dbReference type="PROSITE" id="PS50893"/>
    </source>
</evidence>
<dbReference type="GO" id="GO:0140359">
    <property type="term" value="F:ABC-type transporter activity"/>
    <property type="evidence" value="ECO:0007669"/>
    <property type="project" value="InterPro"/>
</dbReference>
<feature type="domain" description="ABC transporter" evidence="5">
    <location>
        <begin position="38"/>
        <end position="260"/>
    </location>
</feature>
<dbReference type="InterPro" id="IPR050683">
    <property type="entry name" value="Bact_Polysacc_Export_ATP-bd"/>
</dbReference>
<dbReference type="SMART" id="SM00382">
    <property type="entry name" value="AAA"/>
    <property type="match status" value="1"/>
</dbReference>